<dbReference type="SUPFAM" id="SSF46929">
    <property type="entry name" value="DNA helicase RuvA subunit, C-terminal domain"/>
    <property type="match status" value="1"/>
</dbReference>
<dbReference type="Proteomes" id="UP000033966">
    <property type="component" value="Unassembled WGS sequence"/>
</dbReference>
<dbReference type="GO" id="GO:0009378">
    <property type="term" value="F:four-way junction helicase activity"/>
    <property type="evidence" value="ECO:0007669"/>
    <property type="project" value="InterPro"/>
</dbReference>
<dbReference type="InterPro" id="IPR036267">
    <property type="entry name" value="RuvA_C_sf"/>
</dbReference>
<sequence>MIYTIQGTLTKKGEGFIIIIVSGIGLKLFCGKEAVRRFPSEGSQVKCFCALRIRDEQPELYGFSNEPSLKLFEMLTTVPGVGPKSALSVLDTDRTEQVIAAILEKRVELLTRASGIGKKTAERIVIELQNKLELAHSSGLVGSMDIAIEAEDALIGLGYDRREAKKAITDAGMEKNSFEERLRAALKILGKNNN</sequence>
<dbReference type="Pfam" id="PF01330">
    <property type="entry name" value="RuvA_N"/>
    <property type="match status" value="1"/>
</dbReference>
<dbReference type="Pfam" id="PF14520">
    <property type="entry name" value="HHH_5"/>
    <property type="match status" value="1"/>
</dbReference>
<dbReference type="CDD" id="cd14332">
    <property type="entry name" value="UBA_RuvA_C"/>
    <property type="match status" value="1"/>
</dbReference>
<evidence type="ECO:0000256" key="6">
    <source>
        <dbReference type="HAMAP-Rule" id="MF_00031"/>
    </source>
</evidence>
<comment type="function">
    <text evidence="6">The RuvA-RuvB-RuvC complex processes Holliday junction (HJ) DNA during genetic recombination and DNA repair, while the RuvA-RuvB complex plays an important role in the rescue of blocked DNA replication forks via replication fork reversal (RFR). RuvA specifically binds to HJ cruciform DNA, conferring on it an open structure. The RuvB hexamer acts as an ATP-dependent pump, pulling dsDNA into and through the RuvAB complex. HJ branch migration allows RuvC to scan DNA until it finds its consensus sequence, where it cleaves and resolves the cruciform DNA.</text>
</comment>
<keyword evidence="8" id="KW-0547">Nucleotide-binding</keyword>
<comment type="subcellular location">
    <subcellularLocation>
        <location evidence="6">Cytoplasm</location>
    </subcellularLocation>
</comment>
<comment type="domain">
    <text evidence="6">Has three domains with a flexible linker between the domains II and III and assumes an 'L' shape. Domain III is highly mobile and contacts RuvB.</text>
</comment>
<comment type="subunit">
    <text evidence="6">Homotetramer. Forms an RuvA(8)-RuvB(12)-Holliday junction (HJ) complex. HJ DNA is sandwiched between 2 RuvA tetramers; dsDNA enters through RuvA and exits via RuvB. An RuvB hexamer assembles on each DNA strand where it exits the tetramer. Each RuvB hexamer is contacted by two RuvA subunits (via domain III) on 2 adjacent RuvB subunits; this complex drives branch migration. In the full resolvosome a probable DNA-RuvA(4)-RuvB(12)-RuvC(2) complex forms which resolves the HJ.</text>
</comment>
<comment type="caution">
    <text evidence="6">Lacks conserved residue(s) required for the propagation of feature annotation.</text>
</comment>
<evidence type="ECO:0000256" key="2">
    <source>
        <dbReference type="ARBA" id="ARBA00022763"/>
    </source>
</evidence>
<dbReference type="SUPFAM" id="SSF50249">
    <property type="entry name" value="Nucleic acid-binding proteins"/>
    <property type="match status" value="1"/>
</dbReference>
<dbReference type="Pfam" id="PF07499">
    <property type="entry name" value="RuvA_C"/>
    <property type="match status" value="1"/>
</dbReference>
<keyword evidence="5 6" id="KW-0234">DNA repair</keyword>
<keyword evidence="8" id="KW-0067">ATP-binding</keyword>
<dbReference type="Gene3D" id="1.10.8.10">
    <property type="entry name" value="DNA helicase RuvA subunit, C-terminal domain"/>
    <property type="match status" value="1"/>
</dbReference>
<proteinExistence type="inferred from homology"/>
<reference evidence="8 9" key="1">
    <citation type="journal article" date="2015" name="Nature">
        <title>rRNA introns, odd ribosomes, and small enigmatic genomes across a large radiation of phyla.</title>
        <authorList>
            <person name="Brown C.T."/>
            <person name="Hug L.A."/>
            <person name="Thomas B.C."/>
            <person name="Sharon I."/>
            <person name="Castelle C.J."/>
            <person name="Singh A."/>
            <person name="Wilkins M.J."/>
            <person name="Williams K.H."/>
            <person name="Banfield J.F."/>
        </authorList>
    </citation>
    <scope>NUCLEOTIDE SEQUENCE [LARGE SCALE GENOMIC DNA]</scope>
</reference>
<dbReference type="NCBIfam" id="TIGR00084">
    <property type="entry name" value="ruvA"/>
    <property type="match status" value="1"/>
</dbReference>
<dbReference type="PATRIC" id="fig|1618662.3.peg.337"/>
<comment type="similarity">
    <text evidence="6">Belongs to the RuvA family.</text>
</comment>
<dbReference type="AlphaFoldDB" id="A0A0G1L5Y4"/>
<gene>
    <name evidence="6" type="primary">ruvA</name>
    <name evidence="8" type="ORF">UW92_C0016G0002</name>
</gene>
<dbReference type="GO" id="GO:0005737">
    <property type="term" value="C:cytoplasm"/>
    <property type="evidence" value="ECO:0007669"/>
    <property type="project" value="UniProtKB-SubCell"/>
</dbReference>
<dbReference type="EMBL" id="LCKF01000016">
    <property type="protein sequence ID" value="KKT91193.1"/>
    <property type="molecule type" value="Genomic_DNA"/>
</dbReference>
<evidence type="ECO:0000259" key="7">
    <source>
        <dbReference type="SMART" id="SM00278"/>
    </source>
</evidence>
<dbReference type="InterPro" id="IPR013849">
    <property type="entry name" value="DNA_helicase_Holl-junc_RuvA_I"/>
</dbReference>
<dbReference type="Gene3D" id="1.10.150.20">
    <property type="entry name" value="5' to 3' exonuclease, C-terminal subdomain"/>
    <property type="match status" value="1"/>
</dbReference>
<protein>
    <recommendedName>
        <fullName evidence="6">Holliday junction branch migration complex subunit RuvA</fullName>
    </recommendedName>
</protein>
<dbReference type="InterPro" id="IPR000085">
    <property type="entry name" value="RuvA"/>
</dbReference>
<dbReference type="InterPro" id="IPR003583">
    <property type="entry name" value="Hlx-hairpin-Hlx_DNA-bd_motif"/>
</dbReference>
<dbReference type="Gene3D" id="2.40.50.140">
    <property type="entry name" value="Nucleic acid-binding proteins"/>
    <property type="match status" value="1"/>
</dbReference>
<feature type="domain" description="Helix-hairpin-helix DNA-binding motif class 1" evidence="7">
    <location>
        <begin position="108"/>
        <end position="127"/>
    </location>
</feature>
<dbReference type="InterPro" id="IPR012340">
    <property type="entry name" value="NA-bd_OB-fold"/>
</dbReference>
<dbReference type="HAMAP" id="MF_00031">
    <property type="entry name" value="DNA_HJ_migration_RuvA"/>
    <property type="match status" value="1"/>
</dbReference>
<dbReference type="GO" id="GO:0048476">
    <property type="term" value="C:Holliday junction resolvase complex"/>
    <property type="evidence" value="ECO:0007669"/>
    <property type="project" value="UniProtKB-UniRule"/>
</dbReference>
<keyword evidence="4 6" id="KW-0233">DNA recombination</keyword>
<dbReference type="GO" id="GO:0006310">
    <property type="term" value="P:DNA recombination"/>
    <property type="evidence" value="ECO:0007669"/>
    <property type="project" value="UniProtKB-UniRule"/>
</dbReference>
<evidence type="ECO:0000256" key="5">
    <source>
        <dbReference type="ARBA" id="ARBA00023204"/>
    </source>
</evidence>
<comment type="caution">
    <text evidence="8">The sequence shown here is derived from an EMBL/GenBank/DDBJ whole genome shotgun (WGS) entry which is preliminary data.</text>
</comment>
<evidence type="ECO:0000256" key="3">
    <source>
        <dbReference type="ARBA" id="ARBA00023125"/>
    </source>
</evidence>
<feature type="region of interest" description="Domain III" evidence="6">
    <location>
        <begin position="149"/>
        <end position="194"/>
    </location>
</feature>
<evidence type="ECO:0000256" key="4">
    <source>
        <dbReference type="ARBA" id="ARBA00023172"/>
    </source>
</evidence>
<dbReference type="InterPro" id="IPR010994">
    <property type="entry name" value="RuvA_2-like"/>
</dbReference>
<evidence type="ECO:0000313" key="8">
    <source>
        <dbReference type="EMBL" id="KKT91193.1"/>
    </source>
</evidence>
<organism evidence="8 9">
    <name type="scientific">Candidatus Jorgensenbacteria bacterium GW2011_GWA2_45_13</name>
    <dbReference type="NCBI Taxonomy" id="1618662"/>
    <lineage>
        <taxon>Bacteria</taxon>
        <taxon>Candidatus Joergenseniibacteriota</taxon>
    </lineage>
</organism>
<evidence type="ECO:0000256" key="1">
    <source>
        <dbReference type="ARBA" id="ARBA00022490"/>
    </source>
</evidence>
<accession>A0A0G1L5Y4</accession>
<evidence type="ECO:0000313" key="9">
    <source>
        <dbReference type="Proteomes" id="UP000033966"/>
    </source>
</evidence>
<feature type="region of interest" description="Domain I" evidence="6">
    <location>
        <begin position="1"/>
        <end position="64"/>
    </location>
</feature>
<keyword evidence="1 6" id="KW-0963">Cytoplasm</keyword>
<dbReference type="GO" id="GO:0006281">
    <property type="term" value="P:DNA repair"/>
    <property type="evidence" value="ECO:0007669"/>
    <property type="project" value="UniProtKB-UniRule"/>
</dbReference>
<keyword evidence="3 6" id="KW-0238">DNA-binding</keyword>
<dbReference type="GO" id="GO:0009379">
    <property type="term" value="C:Holliday junction helicase complex"/>
    <property type="evidence" value="ECO:0007669"/>
    <property type="project" value="InterPro"/>
</dbReference>
<dbReference type="GO" id="GO:0005524">
    <property type="term" value="F:ATP binding"/>
    <property type="evidence" value="ECO:0007669"/>
    <property type="project" value="InterPro"/>
</dbReference>
<dbReference type="SMART" id="SM00278">
    <property type="entry name" value="HhH1"/>
    <property type="match status" value="2"/>
</dbReference>
<keyword evidence="8" id="KW-0378">Hydrolase</keyword>
<dbReference type="InterPro" id="IPR011114">
    <property type="entry name" value="RuvA_C"/>
</dbReference>
<dbReference type="SUPFAM" id="SSF47781">
    <property type="entry name" value="RuvA domain 2-like"/>
    <property type="match status" value="1"/>
</dbReference>
<keyword evidence="8" id="KW-0347">Helicase</keyword>
<feature type="domain" description="Helix-hairpin-helix DNA-binding motif class 1" evidence="7">
    <location>
        <begin position="73"/>
        <end position="92"/>
    </location>
</feature>
<name>A0A0G1L5Y4_9BACT</name>
<keyword evidence="2 6" id="KW-0227">DNA damage</keyword>
<dbReference type="GO" id="GO:0000400">
    <property type="term" value="F:four-way junction DNA binding"/>
    <property type="evidence" value="ECO:0007669"/>
    <property type="project" value="UniProtKB-UniRule"/>
</dbReference>